<gene>
    <name evidence="2" type="ORF">PVAP13_9KG110900</name>
</gene>
<reference evidence="2" key="1">
    <citation type="submission" date="2020-05" db="EMBL/GenBank/DDBJ databases">
        <title>WGS assembly of Panicum virgatum.</title>
        <authorList>
            <person name="Lovell J.T."/>
            <person name="Jenkins J."/>
            <person name="Shu S."/>
            <person name="Juenger T.E."/>
            <person name="Schmutz J."/>
        </authorList>
    </citation>
    <scope>NUCLEOTIDE SEQUENCE</scope>
    <source>
        <strain evidence="2">AP13</strain>
    </source>
</reference>
<accession>A0A8T0NC75</accession>
<dbReference type="AlphaFoldDB" id="A0A8T0NC75"/>
<organism evidence="2 3">
    <name type="scientific">Panicum virgatum</name>
    <name type="common">Blackwell switchgrass</name>
    <dbReference type="NCBI Taxonomy" id="38727"/>
    <lineage>
        <taxon>Eukaryota</taxon>
        <taxon>Viridiplantae</taxon>
        <taxon>Streptophyta</taxon>
        <taxon>Embryophyta</taxon>
        <taxon>Tracheophyta</taxon>
        <taxon>Spermatophyta</taxon>
        <taxon>Magnoliopsida</taxon>
        <taxon>Liliopsida</taxon>
        <taxon>Poales</taxon>
        <taxon>Poaceae</taxon>
        <taxon>PACMAD clade</taxon>
        <taxon>Panicoideae</taxon>
        <taxon>Panicodae</taxon>
        <taxon>Paniceae</taxon>
        <taxon>Panicinae</taxon>
        <taxon>Panicum</taxon>
        <taxon>Panicum sect. Hiantes</taxon>
    </lineage>
</organism>
<dbReference type="Proteomes" id="UP000823388">
    <property type="component" value="Chromosome 9K"/>
</dbReference>
<dbReference type="PANTHER" id="PTHR34591">
    <property type="entry name" value="OS03G0653100 PROTEIN-RELATED"/>
    <property type="match status" value="1"/>
</dbReference>
<evidence type="ECO:0000313" key="2">
    <source>
        <dbReference type="EMBL" id="KAG2547581.1"/>
    </source>
</evidence>
<dbReference type="PANTHER" id="PTHR34591:SF29">
    <property type="entry name" value="F-BOX DOMAIN-CONTAINING PROTEIN"/>
    <property type="match status" value="1"/>
</dbReference>
<comment type="caution">
    <text evidence="2">The sequence shown here is derived from an EMBL/GenBank/DDBJ whole genome shotgun (WGS) entry which is preliminary data.</text>
</comment>
<feature type="region of interest" description="Disordered" evidence="1">
    <location>
        <begin position="122"/>
        <end position="142"/>
    </location>
</feature>
<evidence type="ECO:0000313" key="3">
    <source>
        <dbReference type="Proteomes" id="UP000823388"/>
    </source>
</evidence>
<evidence type="ECO:0000256" key="1">
    <source>
        <dbReference type="SAM" id="MobiDB-lite"/>
    </source>
</evidence>
<proteinExistence type="predicted"/>
<sequence length="392" mass="44360">MVGRQDEDLVAQLLPDDVLANILSRLAPRSLAVSRCLFSRPAASAAVPITYQLPPLTFYRDHCNGLLLLYTAVLNPATGRHAPLPPDDLPPQVGIECFFPNMYLVHDPAVSAQYEVFAIPRVPDKDEESDDEHDQKKKTRWPPSPYILNVFSSATGRWERRSFSREGEAAGTSADMQVESRWWPDRRSVYWQGALISVENDTYHVIKPPKGGISTYRELHLGMSKNGVYFASLCDDNNDRLEVWILEESSGELVWMLKHDSGRGLLQASVNCVRRGRGPWNYLYDVNSRQGDDDGANEGQVEHDAFDEWNSDDDGVLNVEDRIEDCDGYIGILGFHPYKEIIFLHRSQSRGLAYHLNSSKLEDLGSLLCTRIYDSIERPFIRSSSPYTPCHL</sequence>
<keyword evidence="3" id="KW-1185">Reference proteome</keyword>
<dbReference type="EMBL" id="CM029053">
    <property type="protein sequence ID" value="KAG2547581.1"/>
    <property type="molecule type" value="Genomic_DNA"/>
</dbReference>
<name>A0A8T0NC75_PANVG</name>
<evidence type="ECO:0008006" key="4">
    <source>
        <dbReference type="Google" id="ProtNLM"/>
    </source>
</evidence>
<protein>
    <recommendedName>
        <fullName evidence="4">F-box domain-containing protein</fullName>
    </recommendedName>
</protein>